<organism evidence="10 11">
    <name type="scientific">Methanosphaerula palustris (strain ATCC BAA-1556 / DSM 19958 / E1-9c)</name>
    <dbReference type="NCBI Taxonomy" id="521011"/>
    <lineage>
        <taxon>Archaea</taxon>
        <taxon>Methanobacteriati</taxon>
        <taxon>Methanobacteriota</taxon>
        <taxon>Stenosarchaea group</taxon>
        <taxon>Methanomicrobia</taxon>
        <taxon>Methanomicrobiales</taxon>
        <taxon>Methanoregulaceae</taxon>
        <taxon>Methanosphaerula</taxon>
    </lineage>
</organism>
<keyword evidence="6 8" id="KW-1133">Transmembrane helix</keyword>
<dbReference type="STRING" id="521011.Mpal_1659"/>
<dbReference type="GeneID" id="7272201"/>
<dbReference type="NCBIfam" id="TIGR01726">
    <property type="entry name" value="HEQRo_perm_3TM"/>
    <property type="match status" value="1"/>
</dbReference>
<dbReference type="RefSeq" id="WP_012618290.1">
    <property type="nucleotide sequence ID" value="NC_011832.1"/>
</dbReference>
<sequence>MTDLVQALIGSFPYLLGGIWVTLGLVLSSLLLGFLIGVPMALAQVYGKRLLSAIVATYVWIFRGLPNLVLLFLFYFGLFPLAGLDVDPFFVGIVVLGLRSGAYQSQIFRGAIQSIGDGQMLAARSLGMSRVQAITSVILPQAFRIALPGWSNEYPILLTDSAVCYAIGIMEILTRANNIVTQTYQPMPVFLICAGIYILLNYGGLKIFHFVEKRYRIPGFGTGGV</sequence>
<keyword evidence="2 8" id="KW-0813">Transport</keyword>
<evidence type="ECO:0000256" key="7">
    <source>
        <dbReference type="ARBA" id="ARBA00023136"/>
    </source>
</evidence>
<keyword evidence="3" id="KW-1003">Cell membrane</keyword>
<dbReference type="GO" id="GO:0043190">
    <property type="term" value="C:ATP-binding cassette (ABC) transporter complex"/>
    <property type="evidence" value="ECO:0007669"/>
    <property type="project" value="InterPro"/>
</dbReference>
<dbReference type="InterPro" id="IPR043429">
    <property type="entry name" value="ArtM/GltK/GlnP/TcyL/YhdX-like"/>
</dbReference>
<dbReference type="AlphaFoldDB" id="B8GJD0"/>
<dbReference type="OrthoDB" id="60458at2157"/>
<gene>
    <name evidence="10" type="ordered locus">Mpal_1659</name>
</gene>
<evidence type="ECO:0000256" key="2">
    <source>
        <dbReference type="ARBA" id="ARBA00022448"/>
    </source>
</evidence>
<feature type="transmembrane region" description="Helical" evidence="8">
    <location>
        <begin position="187"/>
        <end position="208"/>
    </location>
</feature>
<dbReference type="Proteomes" id="UP000002457">
    <property type="component" value="Chromosome"/>
</dbReference>
<dbReference type="InterPro" id="IPR000515">
    <property type="entry name" value="MetI-like"/>
</dbReference>
<keyword evidence="4 8" id="KW-0812">Transmembrane</keyword>
<evidence type="ECO:0000313" key="11">
    <source>
        <dbReference type="Proteomes" id="UP000002457"/>
    </source>
</evidence>
<dbReference type="PANTHER" id="PTHR30614:SF0">
    <property type="entry name" value="L-CYSTINE TRANSPORT SYSTEM PERMEASE PROTEIN TCYL"/>
    <property type="match status" value="1"/>
</dbReference>
<feature type="domain" description="ABC transmembrane type-1" evidence="9">
    <location>
        <begin position="19"/>
        <end position="208"/>
    </location>
</feature>
<dbReference type="PROSITE" id="PS50928">
    <property type="entry name" value="ABC_TM1"/>
    <property type="match status" value="1"/>
</dbReference>
<dbReference type="InterPro" id="IPR035906">
    <property type="entry name" value="MetI-like_sf"/>
</dbReference>
<proteinExistence type="inferred from homology"/>
<dbReference type="SUPFAM" id="SSF161098">
    <property type="entry name" value="MetI-like"/>
    <property type="match status" value="1"/>
</dbReference>
<keyword evidence="7 8" id="KW-0472">Membrane</keyword>
<reference evidence="10 11" key="1">
    <citation type="journal article" date="2015" name="Genome Announc.">
        <title>Complete Genome Sequence of Methanosphaerula palustris E1-9CT, a Hydrogenotrophic Methanogen Isolated from a Minerotrophic Fen Peatland.</title>
        <authorList>
            <person name="Cadillo-Quiroz H."/>
            <person name="Browne P."/>
            <person name="Kyrpides N."/>
            <person name="Woyke T."/>
            <person name="Goodwin L."/>
            <person name="Detter C."/>
            <person name="Yavitt J.B."/>
            <person name="Zinder S.H."/>
        </authorList>
    </citation>
    <scope>NUCLEOTIDE SEQUENCE [LARGE SCALE GENOMIC DNA]</scope>
    <source>
        <strain evidence="11">ATCC BAA-1556 / DSM 19958 / E1-9c</strain>
    </source>
</reference>
<dbReference type="CDD" id="cd06261">
    <property type="entry name" value="TM_PBP2"/>
    <property type="match status" value="1"/>
</dbReference>
<feature type="transmembrane region" description="Helical" evidence="8">
    <location>
        <begin position="50"/>
        <end position="76"/>
    </location>
</feature>
<evidence type="ECO:0000256" key="3">
    <source>
        <dbReference type="ARBA" id="ARBA00022475"/>
    </source>
</evidence>
<dbReference type="HOGENOM" id="CLU_019602_1_0_2"/>
<evidence type="ECO:0000313" key="10">
    <source>
        <dbReference type="EMBL" id="ACL16971.1"/>
    </source>
</evidence>
<dbReference type="InterPro" id="IPR010065">
    <property type="entry name" value="AA_ABC_transptr_permease_3TM"/>
</dbReference>
<dbReference type="Pfam" id="PF00528">
    <property type="entry name" value="BPD_transp_1"/>
    <property type="match status" value="1"/>
</dbReference>
<comment type="similarity">
    <text evidence="8">Belongs to the binding-protein-dependent transport system permease family.</text>
</comment>
<dbReference type="GO" id="GO:0022857">
    <property type="term" value="F:transmembrane transporter activity"/>
    <property type="evidence" value="ECO:0007669"/>
    <property type="project" value="InterPro"/>
</dbReference>
<keyword evidence="11" id="KW-1185">Reference proteome</keyword>
<accession>B8GJD0</accession>
<evidence type="ECO:0000256" key="5">
    <source>
        <dbReference type="ARBA" id="ARBA00022970"/>
    </source>
</evidence>
<evidence type="ECO:0000256" key="8">
    <source>
        <dbReference type="RuleBase" id="RU363032"/>
    </source>
</evidence>
<evidence type="ECO:0000256" key="1">
    <source>
        <dbReference type="ARBA" id="ARBA00004651"/>
    </source>
</evidence>
<evidence type="ECO:0000256" key="4">
    <source>
        <dbReference type="ARBA" id="ARBA00022692"/>
    </source>
</evidence>
<dbReference type="KEGG" id="mpl:Mpal_1659"/>
<comment type="subcellular location">
    <subcellularLocation>
        <location evidence="1 8">Cell membrane</location>
        <topology evidence="1 8">Multi-pass membrane protein</topology>
    </subcellularLocation>
</comment>
<feature type="transmembrane region" description="Helical" evidence="8">
    <location>
        <begin position="12"/>
        <end position="38"/>
    </location>
</feature>
<name>B8GJD0_METPE</name>
<dbReference type="eggNOG" id="arCOG01798">
    <property type="taxonomic scope" value="Archaea"/>
</dbReference>
<evidence type="ECO:0000256" key="6">
    <source>
        <dbReference type="ARBA" id="ARBA00022989"/>
    </source>
</evidence>
<dbReference type="PANTHER" id="PTHR30614">
    <property type="entry name" value="MEMBRANE COMPONENT OF AMINO ACID ABC TRANSPORTER"/>
    <property type="match status" value="1"/>
</dbReference>
<dbReference type="Gene3D" id="1.10.3720.10">
    <property type="entry name" value="MetI-like"/>
    <property type="match status" value="1"/>
</dbReference>
<dbReference type="EMBL" id="CP001338">
    <property type="protein sequence ID" value="ACL16971.1"/>
    <property type="molecule type" value="Genomic_DNA"/>
</dbReference>
<protein>
    <submittedName>
        <fullName evidence="10">Polar amino acid ABC transporter, inner membrane subunit</fullName>
    </submittedName>
</protein>
<evidence type="ECO:0000259" key="9">
    <source>
        <dbReference type="PROSITE" id="PS50928"/>
    </source>
</evidence>
<keyword evidence="5" id="KW-0029">Amino-acid transport</keyword>
<dbReference type="GO" id="GO:0006865">
    <property type="term" value="P:amino acid transport"/>
    <property type="evidence" value="ECO:0007669"/>
    <property type="project" value="UniProtKB-KW"/>
</dbReference>